<organism evidence="1 2">
    <name type="scientific">Thermosulfidibacter takaii (strain DSM 17441 / JCM 13301 / NBRC 103674 / ABI70S6)</name>
    <dbReference type="NCBI Taxonomy" id="1298851"/>
    <lineage>
        <taxon>Bacteria</taxon>
        <taxon>Pseudomonadati</taxon>
        <taxon>Thermosulfidibacterota</taxon>
        <taxon>Thermosulfidibacteria</taxon>
        <taxon>Thermosulfidibacterales</taxon>
        <taxon>Thermosulfidibacteraceae</taxon>
    </lineage>
</organism>
<dbReference type="AlphaFoldDB" id="A0A0S3QUD8"/>
<protein>
    <recommendedName>
        <fullName evidence="3">DUF4258 domain-containing protein</fullName>
    </recommendedName>
</protein>
<sequence length="109" mass="13223">MLLHHYREWVARENLTAKITYTRHFWHQFKEQSKASPVPITMELVEETIRKPDLIMQDPRNPEREWRIKKVAGYCFKVIVENRDENRDNEMVVITLMLDRGLRRKGLCE</sequence>
<dbReference type="KEGG" id="ttk:TST_1160"/>
<proteinExistence type="predicted"/>
<evidence type="ECO:0008006" key="3">
    <source>
        <dbReference type="Google" id="ProtNLM"/>
    </source>
</evidence>
<gene>
    <name evidence="1" type="ORF">TST_1160</name>
</gene>
<reference evidence="2" key="1">
    <citation type="journal article" date="2018" name="Science">
        <title>A primordial and reversible TCA cycle in a facultatively chemolithoautotrophic thermophile.</title>
        <authorList>
            <person name="Nunoura T."/>
            <person name="Chikaraishi Y."/>
            <person name="Izaki R."/>
            <person name="Suwa T."/>
            <person name="Sato T."/>
            <person name="Harada T."/>
            <person name="Mori K."/>
            <person name="Kato Y."/>
            <person name="Miyazaki M."/>
            <person name="Shimamura S."/>
            <person name="Yanagawa K."/>
            <person name="Shuto A."/>
            <person name="Ohkouchi N."/>
            <person name="Fujita N."/>
            <person name="Takaki Y."/>
            <person name="Atomi H."/>
            <person name="Takai K."/>
        </authorList>
    </citation>
    <scope>NUCLEOTIDE SEQUENCE [LARGE SCALE GENOMIC DNA]</scope>
    <source>
        <strain evidence="2">DSM 17441 / JCM 13301 / NBRC 103674 / ABI70S6</strain>
    </source>
</reference>
<evidence type="ECO:0000313" key="2">
    <source>
        <dbReference type="Proteomes" id="UP000063234"/>
    </source>
</evidence>
<accession>A0A0S3QUD8</accession>
<dbReference type="Proteomes" id="UP000063234">
    <property type="component" value="Chromosome"/>
</dbReference>
<dbReference type="EMBL" id="AP013035">
    <property type="protein sequence ID" value="BAT71952.1"/>
    <property type="molecule type" value="Genomic_DNA"/>
</dbReference>
<keyword evidence="2" id="KW-1185">Reference proteome</keyword>
<name>A0A0S3QUD8_THET7</name>
<evidence type="ECO:0000313" key="1">
    <source>
        <dbReference type="EMBL" id="BAT71952.1"/>
    </source>
</evidence>